<sequence>MSNVLFGSVNNCPLTMIDDVLSEHKNVRSLVAEDLSQQIVTLSSAIAEINKLWGELMVLALPSTDPSDNGERVDLTDGGAIEAILNQLTVQIRTALDDPSADYTEITAGEETPNYAQLQQMNASMTALSDKIQVDIDTYQQEFKNEMTTITSTQEEVKEIRRTIISLSQPG</sequence>
<evidence type="ECO:0008006" key="3">
    <source>
        <dbReference type="Google" id="ProtNLM"/>
    </source>
</evidence>
<protein>
    <recommendedName>
        <fullName evidence="3">Chemotaxis protein</fullName>
    </recommendedName>
</protein>
<dbReference type="RefSeq" id="WP_126573597.1">
    <property type="nucleotide sequence ID" value="NZ_RXZH01000002.1"/>
</dbReference>
<gene>
    <name evidence="1" type="ORF">EJ063_07645</name>
</gene>
<evidence type="ECO:0000313" key="2">
    <source>
        <dbReference type="Proteomes" id="UP000268973"/>
    </source>
</evidence>
<dbReference type="AlphaFoldDB" id="A0A432CZK9"/>
<dbReference type="Proteomes" id="UP000268973">
    <property type="component" value="Unassembled WGS sequence"/>
</dbReference>
<keyword evidence="2" id="KW-1185">Reference proteome</keyword>
<reference evidence="1 2" key="1">
    <citation type="submission" date="2018-12" db="EMBL/GenBank/DDBJ databases">
        <title>Vibrio sp. isolated from China Sea.</title>
        <authorList>
            <person name="Li Y."/>
        </authorList>
    </citation>
    <scope>NUCLEOTIDE SEQUENCE [LARGE SCALE GENOMIC DNA]</scope>
    <source>
        <strain evidence="1 2">BEI207</strain>
    </source>
</reference>
<evidence type="ECO:0000313" key="1">
    <source>
        <dbReference type="EMBL" id="RTZ16658.1"/>
    </source>
</evidence>
<organism evidence="1 2">
    <name type="scientific">Vibrio aquaticus</name>
    <dbReference type="NCBI Taxonomy" id="2496559"/>
    <lineage>
        <taxon>Bacteria</taxon>
        <taxon>Pseudomonadati</taxon>
        <taxon>Pseudomonadota</taxon>
        <taxon>Gammaproteobacteria</taxon>
        <taxon>Vibrionales</taxon>
        <taxon>Vibrionaceae</taxon>
        <taxon>Vibrio</taxon>
    </lineage>
</organism>
<dbReference type="OrthoDB" id="6455159at2"/>
<dbReference type="EMBL" id="RXZH01000002">
    <property type="protein sequence ID" value="RTZ16658.1"/>
    <property type="molecule type" value="Genomic_DNA"/>
</dbReference>
<comment type="caution">
    <text evidence="1">The sequence shown here is derived from an EMBL/GenBank/DDBJ whole genome shotgun (WGS) entry which is preliminary data.</text>
</comment>
<name>A0A432CZK9_9VIBR</name>
<proteinExistence type="predicted"/>
<accession>A0A432CZK9</accession>